<proteinExistence type="predicted"/>
<evidence type="ECO:0000256" key="1">
    <source>
        <dbReference type="ARBA" id="ARBA00004651"/>
    </source>
</evidence>
<dbReference type="SUPFAM" id="SSF51735">
    <property type="entry name" value="NAD(P)-binding Rossmann-fold domains"/>
    <property type="match status" value="1"/>
</dbReference>
<feature type="transmembrane region" description="Helical" evidence="7">
    <location>
        <begin position="211"/>
        <end position="230"/>
    </location>
</feature>
<evidence type="ECO:0000256" key="3">
    <source>
        <dbReference type="ARBA" id="ARBA00022679"/>
    </source>
</evidence>
<protein>
    <submittedName>
        <fullName evidence="9">NAD-dependent epimerase/dehydratase family protein</fullName>
    </submittedName>
</protein>
<keyword evidence="4 7" id="KW-0812">Transmembrane</keyword>
<feature type="transmembrane region" description="Helical" evidence="7">
    <location>
        <begin position="6"/>
        <end position="26"/>
    </location>
</feature>
<organism evidence="9 10">
    <name type="scientific">Microbacterium bandirmense</name>
    <dbReference type="NCBI Taxonomy" id="3122050"/>
    <lineage>
        <taxon>Bacteria</taxon>
        <taxon>Bacillati</taxon>
        <taxon>Actinomycetota</taxon>
        <taxon>Actinomycetes</taxon>
        <taxon>Micrococcales</taxon>
        <taxon>Microbacteriaceae</taxon>
        <taxon>Microbacterium</taxon>
    </lineage>
</organism>
<evidence type="ECO:0000256" key="2">
    <source>
        <dbReference type="ARBA" id="ARBA00022475"/>
    </source>
</evidence>
<keyword evidence="2" id="KW-1003">Cell membrane</keyword>
<name>A0ABU8LEC3_9MICO</name>
<keyword evidence="3" id="KW-0808">Transferase</keyword>
<comment type="subcellular location">
    <subcellularLocation>
        <location evidence="1">Cell membrane</location>
        <topology evidence="1">Multi-pass membrane protein</topology>
    </subcellularLocation>
</comment>
<feature type="transmembrane region" description="Helical" evidence="7">
    <location>
        <begin position="84"/>
        <end position="102"/>
    </location>
</feature>
<sequence>MAQPQSVWLLGVAGVAAMGLAALGFADDLRGLRALPRLGIQISIAILATTAAAVVTGSTAWWFLPFGAVLMVGYVNTANFMDGINALSGLHGAVVGTAFAVVGTVAGQTWLMGIGLVIAVAFVAFLPWNLSGSGFFLGDVGSYLLGGSIAVTALFAIGAGLPVLTLIAPLAVYIADTVATMLRRLIRGERITAPHRTHAYQRLTDTGWSHISVAAIVTLLAMLCSTVGLAVQLEWLPAWIALPAILLVCWLYLALPRLRGSQLPKPVSYVVPQIEEPAPNPAIAGFAPKRWAVFGASGFVGNAVMTRLKQAQYEVVEIKSPRLSSTVGDAIDVVKIMSAAESDPVLTGLADVLADVDVVINAAGLASPDSAGDAYLYGANSLLPAVVAAAGAKAGVTRMVHLSSAAVQGRRPMLDNSTGVAPFSAYSHSKALGEQALLDLATRSGAMQIVVLRATSVQGPGRPTTQKLIRLARSPLASVAAPGTAPSVVSSITKLAATTVALGASTSATPRIALQPWEGLSTRDVLKAAAPGREPRVLPAWLCRALISCGFGIGKAFPALSGISRRLEVMWFGQGQIAGWQQESLTVESLELTRILGGAKP</sequence>
<dbReference type="EMBL" id="JBBDGM010000012">
    <property type="protein sequence ID" value="MEJ1089350.1"/>
    <property type="molecule type" value="Genomic_DNA"/>
</dbReference>
<dbReference type="InterPro" id="IPR036291">
    <property type="entry name" value="NAD(P)-bd_dom_sf"/>
</dbReference>
<accession>A0ABU8LEC3</accession>
<dbReference type="InterPro" id="IPR001509">
    <property type="entry name" value="Epimerase_deHydtase"/>
</dbReference>
<dbReference type="PANTHER" id="PTHR22926:SF3">
    <property type="entry name" value="UNDECAPRENYL-PHOSPHATE ALPHA-N-ACETYLGLUCOSAMINYL 1-PHOSPHATE TRANSFERASE"/>
    <property type="match status" value="1"/>
</dbReference>
<dbReference type="Pfam" id="PF00953">
    <property type="entry name" value="Glycos_transf_4"/>
    <property type="match status" value="1"/>
</dbReference>
<comment type="caution">
    <text evidence="9">The sequence shown here is derived from an EMBL/GenBank/DDBJ whole genome shotgun (WGS) entry which is preliminary data.</text>
</comment>
<evidence type="ECO:0000256" key="4">
    <source>
        <dbReference type="ARBA" id="ARBA00022692"/>
    </source>
</evidence>
<dbReference type="Pfam" id="PF01370">
    <property type="entry name" value="Epimerase"/>
    <property type="match status" value="1"/>
</dbReference>
<dbReference type="CDD" id="cd06854">
    <property type="entry name" value="GT_WbpL_WbcO_like"/>
    <property type="match status" value="1"/>
</dbReference>
<keyword evidence="10" id="KW-1185">Reference proteome</keyword>
<dbReference type="Gene3D" id="3.40.50.720">
    <property type="entry name" value="NAD(P)-binding Rossmann-like Domain"/>
    <property type="match status" value="1"/>
</dbReference>
<evidence type="ECO:0000259" key="8">
    <source>
        <dbReference type="Pfam" id="PF01370"/>
    </source>
</evidence>
<evidence type="ECO:0000313" key="10">
    <source>
        <dbReference type="Proteomes" id="UP001371224"/>
    </source>
</evidence>
<feature type="transmembrane region" description="Helical" evidence="7">
    <location>
        <begin position="148"/>
        <end position="175"/>
    </location>
</feature>
<reference evidence="9 10" key="1">
    <citation type="submission" date="2024-02" db="EMBL/GenBank/DDBJ databases">
        <authorList>
            <person name="Saticioglu I.B."/>
        </authorList>
    </citation>
    <scope>NUCLEOTIDE SEQUENCE [LARGE SCALE GENOMIC DNA]</scope>
    <source>
        <strain evidence="9 10">Mu-80</strain>
    </source>
</reference>
<keyword evidence="5 7" id="KW-1133">Transmembrane helix</keyword>
<gene>
    <name evidence="9" type="ORF">WDU99_13600</name>
</gene>
<feature type="transmembrane region" description="Helical" evidence="7">
    <location>
        <begin position="38"/>
        <end position="64"/>
    </location>
</feature>
<evidence type="ECO:0000256" key="7">
    <source>
        <dbReference type="SAM" id="Phobius"/>
    </source>
</evidence>
<dbReference type="PANTHER" id="PTHR22926">
    <property type="entry name" value="PHOSPHO-N-ACETYLMURAMOYL-PENTAPEPTIDE-TRANSFERASE"/>
    <property type="match status" value="1"/>
</dbReference>
<feature type="transmembrane region" description="Helical" evidence="7">
    <location>
        <begin position="109"/>
        <end position="128"/>
    </location>
</feature>
<evidence type="ECO:0000313" key="9">
    <source>
        <dbReference type="EMBL" id="MEJ1089350.1"/>
    </source>
</evidence>
<feature type="transmembrane region" description="Helical" evidence="7">
    <location>
        <begin position="236"/>
        <end position="255"/>
    </location>
</feature>
<feature type="domain" description="NAD-dependent epimerase/dehydratase" evidence="8">
    <location>
        <begin position="292"/>
        <end position="466"/>
    </location>
</feature>
<dbReference type="Proteomes" id="UP001371224">
    <property type="component" value="Unassembled WGS sequence"/>
</dbReference>
<evidence type="ECO:0000256" key="5">
    <source>
        <dbReference type="ARBA" id="ARBA00022989"/>
    </source>
</evidence>
<evidence type="ECO:0000256" key="6">
    <source>
        <dbReference type="ARBA" id="ARBA00023136"/>
    </source>
</evidence>
<keyword evidence="6 7" id="KW-0472">Membrane</keyword>
<dbReference type="RefSeq" id="WP_337332994.1">
    <property type="nucleotide sequence ID" value="NZ_JBBDGM010000012.1"/>
</dbReference>
<dbReference type="InterPro" id="IPR000715">
    <property type="entry name" value="Glycosyl_transferase_4"/>
</dbReference>